<accession>A0A1Y1KT89</accession>
<protein>
    <submittedName>
        <fullName evidence="2">Uncharacterized protein</fullName>
    </submittedName>
</protein>
<dbReference type="AlphaFoldDB" id="A0A1Y1KT89"/>
<name>A0A1Y1KT89_PHOPY</name>
<organism evidence="2">
    <name type="scientific">Photinus pyralis</name>
    <name type="common">Common eastern firefly</name>
    <name type="synonym">Lampyris pyralis</name>
    <dbReference type="NCBI Taxonomy" id="7054"/>
    <lineage>
        <taxon>Eukaryota</taxon>
        <taxon>Metazoa</taxon>
        <taxon>Ecdysozoa</taxon>
        <taxon>Arthropoda</taxon>
        <taxon>Hexapoda</taxon>
        <taxon>Insecta</taxon>
        <taxon>Pterygota</taxon>
        <taxon>Neoptera</taxon>
        <taxon>Endopterygota</taxon>
        <taxon>Coleoptera</taxon>
        <taxon>Polyphaga</taxon>
        <taxon>Elateriformia</taxon>
        <taxon>Elateroidea</taxon>
        <taxon>Lampyridae</taxon>
        <taxon>Lampyrinae</taxon>
        <taxon>Photinus</taxon>
    </lineage>
</organism>
<keyword evidence="1" id="KW-0732">Signal</keyword>
<evidence type="ECO:0000313" key="2">
    <source>
        <dbReference type="EMBL" id="JAV62077.1"/>
    </source>
</evidence>
<sequence length="103" mass="11685">MCIPPPPPLLSLCICCLTLRLIRIGPGCDNQEGPQVVKPRWWSVGKYKTIYSYISYRSDLFFGTYCKWTPWLGNYYITLSQYIVLDGECVPLLLEKAATVTGS</sequence>
<evidence type="ECO:0000256" key="1">
    <source>
        <dbReference type="SAM" id="SignalP"/>
    </source>
</evidence>
<proteinExistence type="predicted"/>
<dbReference type="EMBL" id="GEZM01080689">
    <property type="protein sequence ID" value="JAV62077.1"/>
    <property type="molecule type" value="Transcribed_RNA"/>
</dbReference>
<feature type="signal peptide" evidence="1">
    <location>
        <begin position="1"/>
        <end position="24"/>
    </location>
</feature>
<reference evidence="2" key="1">
    <citation type="journal article" date="2016" name="Sci. Rep.">
        <title>Molecular characterization of firefly nuptial gifts: a multi-omics approach sheds light on postcopulatory sexual selection.</title>
        <authorList>
            <person name="Al-Wathiqui N."/>
            <person name="Fallon T.R."/>
            <person name="South A."/>
            <person name="Weng J.K."/>
            <person name="Lewis S.M."/>
        </authorList>
    </citation>
    <scope>NUCLEOTIDE SEQUENCE</scope>
</reference>
<feature type="chain" id="PRO_5012779031" evidence="1">
    <location>
        <begin position="25"/>
        <end position="103"/>
    </location>
</feature>